<keyword evidence="3" id="KW-1185">Reference proteome</keyword>
<reference evidence="3" key="1">
    <citation type="journal article" date="2022" name="Int. J. Syst. Evol. Microbiol.">
        <title>Anaeromyxobacter oryzae sp. nov., Anaeromyxobacter diazotrophicus sp. nov. and Anaeromyxobacter paludicola sp. nov., isolated from paddy soils.</title>
        <authorList>
            <person name="Itoh H."/>
            <person name="Xu Z."/>
            <person name="Mise K."/>
            <person name="Masuda Y."/>
            <person name="Ushijima N."/>
            <person name="Hayakawa C."/>
            <person name="Shiratori Y."/>
            <person name="Senoo K."/>
        </authorList>
    </citation>
    <scope>NUCLEOTIDE SEQUENCE [LARGE SCALE GENOMIC DNA]</scope>
    <source>
        <strain evidence="3">Red232</strain>
    </source>
</reference>
<feature type="transmembrane region" description="Helical" evidence="1">
    <location>
        <begin position="54"/>
        <end position="75"/>
    </location>
</feature>
<evidence type="ECO:0008006" key="4">
    <source>
        <dbReference type="Google" id="ProtNLM"/>
    </source>
</evidence>
<gene>
    <name evidence="2" type="ORF">AMOR_12810</name>
</gene>
<keyword evidence="1" id="KW-0812">Transmembrane</keyword>
<proteinExistence type="predicted"/>
<keyword evidence="1" id="KW-0472">Membrane</keyword>
<name>A0ABM7WS39_9BACT</name>
<evidence type="ECO:0000256" key="1">
    <source>
        <dbReference type="SAM" id="Phobius"/>
    </source>
</evidence>
<feature type="transmembrane region" description="Helical" evidence="1">
    <location>
        <begin position="12"/>
        <end position="33"/>
    </location>
</feature>
<dbReference type="Proteomes" id="UP001162891">
    <property type="component" value="Chromosome"/>
</dbReference>
<dbReference type="RefSeq" id="WP_248359798.1">
    <property type="nucleotide sequence ID" value="NZ_AP025591.1"/>
</dbReference>
<sequence length="76" mass="7847">MLAAASTLSRILAGAIAVFVVIASAVLLWDGLAGSMAAHRPAAGRELRAVRLRLVVGVIGIAVALWMALGMLTHAW</sequence>
<keyword evidence="1" id="KW-1133">Transmembrane helix</keyword>
<accession>A0ABM7WS39</accession>
<protein>
    <recommendedName>
        <fullName evidence="4">DUF2909 domain-containing protein</fullName>
    </recommendedName>
</protein>
<dbReference type="EMBL" id="AP025591">
    <property type="protein sequence ID" value="BDG02285.1"/>
    <property type="molecule type" value="Genomic_DNA"/>
</dbReference>
<evidence type="ECO:0000313" key="2">
    <source>
        <dbReference type="EMBL" id="BDG02285.1"/>
    </source>
</evidence>
<organism evidence="2 3">
    <name type="scientific">Anaeromyxobacter oryzae</name>
    <dbReference type="NCBI Taxonomy" id="2918170"/>
    <lineage>
        <taxon>Bacteria</taxon>
        <taxon>Pseudomonadati</taxon>
        <taxon>Myxococcota</taxon>
        <taxon>Myxococcia</taxon>
        <taxon>Myxococcales</taxon>
        <taxon>Cystobacterineae</taxon>
        <taxon>Anaeromyxobacteraceae</taxon>
        <taxon>Anaeromyxobacter</taxon>
    </lineage>
</organism>
<evidence type="ECO:0000313" key="3">
    <source>
        <dbReference type="Proteomes" id="UP001162891"/>
    </source>
</evidence>